<organism evidence="2 3">
    <name type="scientific">Neolentinus lepideus HHB14362 ss-1</name>
    <dbReference type="NCBI Taxonomy" id="1314782"/>
    <lineage>
        <taxon>Eukaryota</taxon>
        <taxon>Fungi</taxon>
        <taxon>Dikarya</taxon>
        <taxon>Basidiomycota</taxon>
        <taxon>Agaricomycotina</taxon>
        <taxon>Agaricomycetes</taxon>
        <taxon>Gloeophyllales</taxon>
        <taxon>Gloeophyllaceae</taxon>
        <taxon>Neolentinus</taxon>
    </lineage>
</organism>
<feature type="compositionally biased region" description="Low complexity" evidence="1">
    <location>
        <begin position="200"/>
        <end position="213"/>
    </location>
</feature>
<reference evidence="2 3" key="1">
    <citation type="journal article" date="2016" name="Mol. Biol. Evol.">
        <title>Comparative Genomics of Early-Diverging Mushroom-Forming Fungi Provides Insights into the Origins of Lignocellulose Decay Capabilities.</title>
        <authorList>
            <person name="Nagy L.G."/>
            <person name="Riley R."/>
            <person name="Tritt A."/>
            <person name="Adam C."/>
            <person name="Daum C."/>
            <person name="Floudas D."/>
            <person name="Sun H."/>
            <person name="Yadav J.S."/>
            <person name="Pangilinan J."/>
            <person name="Larsson K.H."/>
            <person name="Matsuura K."/>
            <person name="Barry K."/>
            <person name="Labutti K."/>
            <person name="Kuo R."/>
            <person name="Ohm R.A."/>
            <person name="Bhattacharya S.S."/>
            <person name="Shirouzu T."/>
            <person name="Yoshinaga Y."/>
            <person name="Martin F.M."/>
            <person name="Grigoriev I.V."/>
            <person name="Hibbett D.S."/>
        </authorList>
    </citation>
    <scope>NUCLEOTIDE SEQUENCE [LARGE SCALE GENOMIC DNA]</scope>
    <source>
        <strain evidence="2 3">HHB14362 ss-1</strain>
    </source>
</reference>
<dbReference type="Proteomes" id="UP000076761">
    <property type="component" value="Unassembled WGS sequence"/>
</dbReference>
<feature type="region of interest" description="Disordered" evidence="1">
    <location>
        <begin position="200"/>
        <end position="233"/>
    </location>
</feature>
<proteinExistence type="predicted"/>
<name>A0A165M828_9AGAM</name>
<dbReference type="OrthoDB" id="2369050at2759"/>
<dbReference type="InParanoid" id="A0A165M828"/>
<evidence type="ECO:0000256" key="1">
    <source>
        <dbReference type="SAM" id="MobiDB-lite"/>
    </source>
</evidence>
<sequence>MSTRPSKSQLAYVEQATSKSAPVLHPGEITPAALRDWAEACEAYCENKSDLKAEDYVRKIAYGMRDNRLRDWYRVNKTRLNALSLDAYIEEMKKKYLRPDWEDELRRQIFASSQGEQSFWDWQNSLQSTNCLLRGTPSHFTDSDIRKHLDAHMHPELTALCTREKARKVEKLDDWLEAVRILDEHRLEDEKKMFRLFQKSKSTTTTRTTSSTTQNAPSSTSTAPRKLPKMTPAERDLLSKNKGCFKCRRINVDHVSTNCPNGYPNPDTYRPPTDGDASNAVSNTQRARAPMRAPAPVASIVEEKEDLIAVVMPAAVLDSDGPDTDDD</sequence>
<feature type="compositionally biased region" description="Polar residues" evidence="1">
    <location>
        <begin position="214"/>
        <end position="223"/>
    </location>
</feature>
<protein>
    <recommendedName>
        <fullName evidence="4">Retrotransposon gag domain-containing protein</fullName>
    </recommendedName>
</protein>
<dbReference type="AlphaFoldDB" id="A0A165M828"/>
<keyword evidence="3" id="KW-1185">Reference proteome</keyword>
<dbReference type="EMBL" id="KV425727">
    <property type="protein sequence ID" value="KZT18016.1"/>
    <property type="molecule type" value="Genomic_DNA"/>
</dbReference>
<dbReference type="STRING" id="1314782.A0A165M828"/>
<accession>A0A165M828</accession>
<evidence type="ECO:0000313" key="3">
    <source>
        <dbReference type="Proteomes" id="UP000076761"/>
    </source>
</evidence>
<evidence type="ECO:0008006" key="4">
    <source>
        <dbReference type="Google" id="ProtNLM"/>
    </source>
</evidence>
<gene>
    <name evidence="2" type="ORF">NEOLEDRAFT_1152831</name>
</gene>
<evidence type="ECO:0000313" key="2">
    <source>
        <dbReference type="EMBL" id="KZT18016.1"/>
    </source>
</evidence>